<evidence type="ECO:0000313" key="1">
    <source>
        <dbReference type="EMBL" id="KAK3893240.1"/>
    </source>
</evidence>
<proteinExistence type="predicted"/>
<dbReference type="EMBL" id="JAWQEG010000218">
    <property type="protein sequence ID" value="KAK3893240.1"/>
    <property type="molecule type" value="Genomic_DNA"/>
</dbReference>
<sequence length="109" mass="12095">MGTTERLLYTHICPLPADPNWVNLRSGKSGNHFLSPLDSVTHKSRWREDVWTLQTLASQTLGGAPVAEVVRCRCLLTGYIIKSAVSLPPLNIQVTKMKPTTFRPTPVVI</sequence>
<name>A0AAE1GJV3_PETCI</name>
<organism evidence="1 2">
    <name type="scientific">Petrolisthes cinctipes</name>
    <name type="common">Flat porcelain crab</name>
    <dbReference type="NCBI Taxonomy" id="88211"/>
    <lineage>
        <taxon>Eukaryota</taxon>
        <taxon>Metazoa</taxon>
        <taxon>Ecdysozoa</taxon>
        <taxon>Arthropoda</taxon>
        <taxon>Crustacea</taxon>
        <taxon>Multicrustacea</taxon>
        <taxon>Malacostraca</taxon>
        <taxon>Eumalacostraca</taxon>
        <taxon>Eucarida</taxon>
        <taxon>Decapoda</taxon>
        <taxon>Pleocyemata</taxon>
        <taxon>Anomura</taxon>
        <taxon>Galatheoidea</taxon>
        <taxon>Porcellanidae</taxon>
        <taxon>Petrolisthes</taxon>
    </lineage>
</organism>
<keyword evidence="2" id="KW-1185">Reference proteome</keyword>
<dbReference type="AlphaFoldDB" id="A0AAE1GJV3"/>
<evidence type="ECO:0000313" key="2">
    <source>
        <dbReference type="Proteomes" id="UP001286313"/>
    </source>
</evidence>
<accession>A0AAE1GJV3</accession>
<comment type="caution">
    <text evidence="1">The sequence shown here is derived from an EMBL/GenBank/DDBJ whole genome shotgun (WGS) entry which is preliminary data.</text>
</comment>
<dbReference type="Proteomes" id="UP001286313">
    <property type="component" value="Unassembled WGS sequence"/>
</dbReference>
<reference evidence="1" key="1">
    <citation type="submission" date="2023-10" db="EMBL/GenBank/DDBJ databases">
        <title>Genome assemblies of two species of porcelain crab, Petrolisthes cinctipes and Petrolisthes manimaculis (Anomura: Porcellanidae).</title>
        <authorList>
            <person name="Angst P."/>
        </authorList>
    </citation>
    <scope>NUCLEOTIDE SEQUENCE</scope>
    <source>
        <strain evidence="1">PB745_01</strain>
        <tissue evidence="1">Gill</tissue>
    </source>
</reference>
<protein>
    <submittedName>
        <fullName evidence="1">Uncharacterized protein</fullName>
    </submittedName>
</protein>
<gene>
    <name evidence="1" type="ORF">Pcinc_002926</name>
</gene>